<name>A0A0C9VHJ3_SPHS4</name>
<evidence type="ECO:0000313" key="1">
    <source>
        <dbReference type="EMBL" id="KIJ36801.1"/>
    </source>
</evidence>
<evidence type="ECO:0000313" key="2">
    <source>
        <dbReference type="Proteomes" id="UP000054279"/>
    </source>
</evidence>
<dbReference type="Proteomes" id="UP000054279">
    <property type="component" value="Unassembled WGS sequence"/>
</dbReference>
<proteinExistence type="predicted"/>
<dbReference type="EMBL" id="KN837175">
    <property type="protein sequence ID" value="KIJ36801.1"/>
    <property type="molecule type" value="Genomic_DNA"/>
</dbReference>
<accession>A0A0C9VHJ3</accession>
<organism evidence="1 2">
    <name type="scientific">Sphaerobolus stellatus (strain SS14)</name>
    <dbReference type="NCBI Taxonomy" id="990650"/>
    <lineage>
        <taxon>Eukaryota</taxon>
        <taxon>Fungi</taxon>
        <taxon>Dikarya</taxon>
        <taxon>Basidiomycota</taxon>
        <taxon>Agaricomycotina</taxon>
        <taxon>Agaricomycetes</taxon>
        <taxon>Phallomycetidae</taxon>
        <taxon>Geastrales</taxon>
        <taxon>Sphaerobolaceae</taxon>
        <taxon>Sphaerobolus</taxon>
    </lineage>
</organism>
<sequence>MSCNINKNLFQLPPCPTIPVKFALPDPRATGSLSAPIVVPEKSKRNCYFIRNMPPGTLHWVLSVTQCLAEGGHYYLKPCFYKSFLIGLQECRLEDMETNTSHVMAENILHGILAAYYTEFDSKFGEFILDEQEPESMDTAVFENMVKGWPDPLNMAALLAMTVHAVAFEPAQMKDSAPYDFPRAVYEARTVSRQRAEYLLKHYPALQKPMARLEKEIALDFELEANYRIKAKLPPSILASFFEPLIKNK</sequence>
<dbReference type="HOGENOM" id="CLU_1116347_0_0_1"/>
<protein>
    <submittedName>
        <fullName evidence="1">Uncharacterized protein</fullName>
    </submittedName>
</protein>
<dbReference type="AlphaFoldDB" id="A0A0C9VHJ3"/>
<gene>
    <name evidence="1" type="ORF">M422DRAFT_260901</name>
</gene>
<keyword evidence="2" id="KW-1185">Reference proteome</keyword>
<reference evidence="1 2" key="1">
    <citation type="submission" date="2014-06" db="EMBL/GenBank/DDBJ databases">
        <title>Evolutionary Origins and Diversification of the Mycorrhizal Mutualists.</title>
        <authorList>
            <consortium name="DOE Joint Genome Institute"/>
            <consortium name="Mycorrhizal Genomics Consortium"/>
            <person name="Kohler A."/>
            <person name="Kuo A."/>
            <person name="Nagy L.G."/>
            <person name="Floudas D."/>
            <person name="Copeland A."/>
            <person name="Barry K.W."/>
            <person name="Cichocki N."/>
            <person name="Veneault-Fourrey C."/>
            <person name="LaButti K."/>
            <person name="Lindquist E.A."/>
            <person name="Lipzen A."/>
            <person name="Lundell T."/>
            <person name="Morin E."/>
            <person name="Murat C."/>
            <person name="Riley R."/>
            <person name="Ohm R."/>
            <person name="Sun H."/>
            <person name="Tunlid A."/>
            <person name="Henrissat B."/>
            <person name="Grigoriev I.V."/>
            <person name="Hibbett D.S."/>
            <person name="Martin F."/>
        </authorList>
    </citation>
    <scope>NUCLEOTIDE SEQUENCE [LARGE SCALE GENOMIC DNA]</scope>
    <source>
        <strain evidence="1 2">SS14</strain>
    </source>
</reference>